<reference evidence="2" key="1">
    <citation type="submission" date="2022-11" db="UniProtKB">
        <authorList>
            <consortium name="WormBaseParasite"/>
        </authorList>
    </citation>
    <scope>IDENTIFICATION</scope>
</reference>
<protein>
    <submittedName>
        <fullName evidence="2">Uncharacterized protein</fullName>
    </submittedName>
</protein>
<keyword evidence="1" id="KW-1185">Reference proteome</keyword>
<name>A0A915JRC7_ROMCU</name>
<dbReference type="WBParaSite" id="nRc.2.0.1.t28830-RA">
    <property type="protein sequence ID" value="nRc.2.0.1.t28830-RA"/>
    <property type="gene ID" value="nRc.2.0.1.g28830"/>
</dbReference>
<organism evidence="1 2">
    <name type="scientific">Romanomermis culicivorax</name>
    <name type="common">Nematode worm</name>
    <dbReference type="NCBI Taxonomy" id="13658"/>
    <lineage>
        <taxon>Eukaryota</taxon>
        <taxon>Metazoa</taxon>
        <taxon>Ecdysozoa</taxon>
        <taxon>Nematoda</taxon>
        <taxon>Enoplea</taxon>
        <taxon>Dorylaimia</taxon>
        <taxon>Mermithida</taxon>
        <taxon>Mermithoidea</taxon>
        <taxon>Mermithidae</taxon>
        <taxon>Romanomermis</taxon>
    </lineage>
</organism>
<evidence type="ECO:0000313" key="2">
    <source>
        <dbReference type="WBParaSite" id="nRc.2.0.1.t28830-RA"/>
    </source>
</evidence>
<accession>A0A915JRC7</accession>
<proteinExistence type="predicted"/>
<evidence type="ECO:0000313" key="1">
    <source>
        <dbReference type="Proteomes" id="UP000887565"/>
    </source>
</evidence>
<dbReference type="Proteomes" id="UP000887565">
    <property type="component" value="Unplaced"/>
</dbReference>
<dbReference type="AlphaFoldDB" id="A0A915JRC7"/>
<sequence>MILLADLQVNRLKWYLSEILCDLFCAADVAASTSSIVHLVSISVDSFVFPLLCLCMLEALQAKCAASFLYNFTIVS</sequence>